<dbReference type="GO" id="GO:0016491">
    <property type="term" value="F:oxidoreductase activity"/>
    <property type="evidence" value="ECO:0007669"/>
    <property type="project" value="UniProtKB-KW"/>
</dbReference>
<dbReference type="InterPro" id="IPR025337">
    <property type="entry name" value="Questin_oxidase-like"/>
</dbReference>
<accession>A0A8H3XQD6</accession>
<reference evidence="2 3" key="1">
    <citation type="submission" date="2020-01" db="EMBL/GenBank/DDBJ databases">
        <title>Draft genome sequence of Aspergillus udagawae IFM 46972.</title>
        <authorList>
            <person name="Takahashi H."/>
            <person name="Yaguchi T."/>
        </authorList>
    </citation>
    <scope>NUCLEOTIDE SEQUENCE [LARGE SCALE GENOMIC DNA]</scope>
    <source>
        <strain evidence="2 3">IFM 46972</strain>
    </source>
</reference>
<dbReference type="PANTHER" id="PTHR35870:SF6">
    <property type="entry name" value="MGS207 PROTEIN"/>
    <property type="match status" value="1"/>
</dbReference>
<dbReference type="AlphaFoldDB" id="A0A8H3XQD6"/>
<comment type="caution">
    <text evidence="2">The sequence shown here is derived from an EMBL/GenBank/DDBJ whole genome shotgun (WGS) entry which is preliminary data.</text>
</comment>
<gene>
    <name evidence="2" type="ORF">IFM46972_10552</name>
</gene>
<evidence type="ECO:0000256" key="1">
    <source>
        <dbReference type="ARBA" id="ARBA00023002"/>
    </source>
</evidence>
<dbReference type="PANTHER" id="PTHR35870">
    <property type="entry name" value="PROTEIN, PUTATIVE (AFU_ORTHOLOGUE AFUA_5G03330)-RELATED"/>
    <property type="match status" value="1"/>
</dbReference>
<dbReference type="EMBL" id="BLKC01000138">
    <property type="protein sequence ID" value="GFF56573.1"/>
    <property type="molecule type" value="Genomic_DNA"/>
</dbReference>
<keyword evidence="1" id="KW-0560">Oxidoreductase</keyword>
<evidence type="ECO:0000313" key="3">
    <source>
        <dbReference type="Proteomes" id="UP000465221"/>
    </source>
</evidence>
<evidence type="ECO:0000313" key="2">
    <source>
        <dbReference type="EMBL" id="GFF56573.1"/>
    </source>
</evidence>
<name>A0A8H3XQD6_9EURO</name>
<proteinExistence type="predicted"/>
<organism evidence="2 3">
    <name type="scientific">Aspergillus udagawae</name>
    <dbReference type="NCBI Taxonomy" id="91492"/>
    <lineage>
        <taxon>Eukaryota</taxon>
        <taxon>Fungi</taxon>
        <taxon>Dikarya</taxon>
        <taxon>Ascomycota</taxon>
        <taxon>Pezizomycotina</taxon>
        <taxon>Eurotiomycetes</taxon>
        <taxon>Eurotiomycetidae</taxon>
        <taxon>Eurotiales</taxon>
        <taxon>Aspergillaceae</taxon>
        <taxon>Aspergillus</taxon>
        <taxon>Aspergillus subgen. Fumigati</taxon>
    </lineage>
</organism>
<dbReference type="Pfam" id="PF14027">
    <property type="entry name" value="Questin_oxidase"/>
    <property type="match status" value="1"/>
</dbReference>
<evidence type="ECO:0008006" key="4">
    <source>
        <dbReference type="Google" id="ProtNLM"/>
    </source>
</evidence>
<protein>
    <recommendedName>
        <fullName evidence="4">Oxidoreductase AflY</fullName>
    </recommendedName>
</protein>
<sequence length="446" mass="50960">MEEAAPLVRLPSPTLPPVLKPAFTLEGHNDERATTLRRLLEKGHVSVAPLREPKLILHSHLPHLLGSAYLLGASSTLLEELYKHEVSTLVQVDDSFIRGDAVTRENWRDFLTQKGYHQDSIKSAKLELFRPQANCLCSYTVAYVDFFDEEIKQKDGDWRQVLKSYLFSGSEPLINGYAGGLGHPFIHLAYSWELQSPTVASEALSLGCTEYFGVHHLLDQYPPDNSTYKTTSLAEVIHRIYKDKRFDNLFLEQGITNIEVLLQKRYEAVLEHWNAWHVSDSLVQLEHCCDLSVLLALGTGNREAKYDFYLVHTMTVAHALRVLWDQFPTEQRICIMRQYALFLILVYICQKKPAFEANIIDTILSVELDGQDWESVRAKALGHRWLKDSHFFKVVRAPMAFEETYGKKDNFYLKASAKFVAEFDGWEGFGLGVEGFLPSRDGYKPT</sequence>
<dbReference type="Proteomes" id="UP000465221">
    <property type="component" value="Unassembled WGS sequence"/>
</dbReference>